<evidence type="ECO:0000256" key="2">
    <source>
        <dbReference type="ARBA" id="ARBA00022801"/>
    </source>
</evidence>
<dbReference type="PROSITE" id="PS51462">
    <property type="entry name" value="NUDIX"/>
    <property type="match status" value="1"/>
</dbReference>
<protein>
    <recommendedName>
        <fullName evidence="4">Nudix hydrolase domain-containing protein</fullName>
    </recommendedName>
</protein>
<evidence type="ECO:0000313" key="5">
    <source>
        <dbReference type="EMBL" id="GAA0951061.1"/>
    </source>
</evidence>
<dbReference type="PANTHER" id="PTHR43046:SF12">
    <property type="entry name" value="GDP-MANNOSE MANNOSYL HYDROLASE"/>
    <property type="match status" value="1"/>
</dbReference>
<dbReference type="InterPro" id="IPR015797">
    <property type="entry name" value="NUDIX_hydrolase-like_dom_sf"/>
</dbReference>
<dbReference type="EMBL" id="BAAAHH010000010">
    <property type="protein sequence ID" value="GAA0951061.1"/>
    <property type="molecule type" value="Genomic_DNA"/>
</dbReference>
<dbReference type="RefSeq" id="WP_344241113.1">
    <property type="nucleotide sequence ID" value="NZ_BAAAHH010000010.1"/>
</dbReference>
<dbReference type="Gene3D" id="3.90.79.10">
    <property type="entry name" value="Nucleoside Triphosphate Pyrophosphohydrolase"/>
    <property type="match status" value="1"/>
</dbReference>
<dbReference type="PANTHER" id="PTHR43046">
    <property type="entry name" value="GDP-MANNOSE MANNOSYL HYDROLASE"/>
    <property type="match status" value="1"/>
</dbReference>
<dbReference type="SUPFAM" id="SSF55811">
    <property type="entry name" value="Nudix"/>
    <property type="match status" value="1"/>
</dbReference>
<evidence type="ECO:0000256" key="3">
    <source>
        <dbReference type="ARBA" id="ARBA00022842"/>
    </source>
</evidence>
<proteinExistence type="predicted"/>
<comment type="cofactor">
    <cofactor evidence="1">
        <name>Mg(2+)</name>
        <dbReference type="ChEBI" id="CHEBI:18420"/>
    </cofactor>
</comment>
<feature type="domain" description="Nudix hydrolase" evidence="4">
    <location>
        <begin position="112"/>
        <end position="239"/>
    </location>
</feature>
<comment type="caution">
    <text evidence="5">The sequence shown here is derived from an EMBL/GenBank/DDBJ whole genome shotgun (WGS) entry which is preliminary data.</text>
</comment>
<reference evidence="6" key="1">
    <citation type="journal article" date="2019" name="Int. J. Syst. Evol. Microbiol.">
        <title>The Global Catalogue of Microorganisms (GCM) 10K type strain sequencing project: providing services to taxonomists for standard genome sequencing and annotation.</title>
        <authorList>
            <consortium name="The Broad Institute Genomics Platform"/>
            <consortium name="The Broad Institute Genome Sequencing Center for Infectious Disease"/>
            <person name="Wu L."/>
            <person name="Ma J."/>
        </authorList>
    </citation>
    <scope>NUCLEOTIDE SEQUENCE [LARGE SCALE GENOMIC DNA]</scope>
    <source>
        <strain evidence="6">JCM 10696</strain>
    </source>
</reference>
<dbReference type="Proteomes" id="UP001500665">
    <property type="component" value="Unassembled WGS sequence"/>
</dbReference>
<evidence type="ECO:0000313" key="6">
    <source>
        <dbReference type="Proteomes" id="UP001500665"/>
    </source>
</evidence>
<evidence type="ECO:0000256" key="1">
    <source>
        <dbReference type="ARBA" id="ARBA00001946"/>
    </source>
</evidence>
<dbReference type="InterPro" id="IPR000086">
    <property type="entry name" value="NUDIX_hydrolase_dom"/>
</dbReference>
<accession>A0ABP4BK95</accession>
<dbReference type="CDD" id="cd11532">
    <property type="entry name" value="NTP-PPase_COG4997"/>
    <property type="match status" value="1"/>
</dbReference>
<keyword evidence="2" id="KW-0378">Hydrolase</keyword>
<keyword evidence="6" id="KW-1185">Reference proteome</keyword>
<sequence>MRDSYSSRREKLVRDLIPQLMRQAGKEPDIRVADRSALRGLLLAKLYEEADEFADDPSPGELADLLEVVLALADGIGCGAAELERVRAAKAAERGGFAAGYVLRGVEPPRRPVVRKARVLLLDGADLLLFRRTRPGVPPYWTTPGGKVEPDDPDMRAAARRELMEELGATAGPLHAVFTYTEHRPKADYVHRFFLGRLETMDLSLRCGPEFDDPERGGYEVERFPCRGEAFAGLALWPERLREFLVEEAGSLPRIPD</sequence>
<dbReference type="InterPro" id="IPR038735">
    <property type="entry name" value="MSMEG_1276-like_NTP-PPase_dom"/>
</dbReference>
<gene>
    <name evidence="5" type="ORF">GCM10009550_30270</name>
</gene>
<dbReference type="Pfam" id="PF00293">
    <property type="entry name" value="NUDIX"/>
    <property type="match status" value="1"/>
</dbReference>
<keyword evidence="3" id="KW-0460">Magnesium</keyword>
<name>A0ABP4BK95_9ACTN</name>
<evidence type="ECO:0000259" key="4">
    <source>
        <dbReference type="PROSITE" id="PS51462"/>
    </source>
</evidence>
<organism evidence="5 6">
    <name type="scientific">Actinocorallia libanotica</name>
    <dbReference type="NCBI Taxonomy" id="46162"/>
    <lineage>
        <taxon>Bacteria</taxon>
        <taxon>Bacillati</taxon>
        <taxon>Actinomycetota</taxon>
        <taxon>Actinomycetes</taxon>
        <taxon>Streptosporangiales</taxon>
        <taxon>Thermomonosporaceae</taxon>
        <taxon>Actinocorallia</taxon>
    </lineage>
</organism>